<dbReference type="PANTHER" id="PTHR33490">
    <property type="entry name" value="BLR5614 PROTEIN-RELATED"/>
    <property type="match status" value="1"/>
</dbReference>
<dbReference type="SMART" id="SM00460">
    <property type="entry name" value="TGc"/>
    <property type="match status" value="1"/>
</dbReference>
<dbReference type="InterPro" id="IPR038765">
    <property type="entry name" value="Papain-like_cys_pep_sf"/>
</dbReference>
<accession>A0ABR6NA26</accession>
<proteinExistence type="predicted"/>
<sequence length="298" mass="32538">MRYKVSHIIRVNYNPLVRLAHFNLRLAPIPWPGQQVDQYELAVDPLPDRREERPGAYPFKLVRVEIMKPISTLEVRSTFIAEVGDAELDFAASGLTIAQVAKAALEVRRLDAMAPPHYLFPSRLLPATPQIAQWARPLLPPDADCLSSALALAQTIRSSFQYDTSATQADTPVADAFAIRRGVCQDFAHVLIVALRSVGLPAAYVSGYLRTYPPPGQPRLVGADAMHAWVALWCGPQRGWVGIDPTNGVLANADHLVVAMGRDYSDISPIDGVFVGGASQKTYNSVDVSPIDTRTMAS</sequence>
<dbReference type="RefSeq" id="WP_184148844.1">
    <property type="nucleotide sequence ID" value="NZ_JACHKA010000001.1"/>
</dbReference>
<dbReference type="Pfam" id="PF01841">
    <property type="entry name" value="Transglut_core"/>
    <property type="match status" value="1"/>
</dbReference>
<reference evidence="2 3" key="1">
    <citation type="submission" date="2020-08" db="EMBL/GenBank/DDBJ databases">
        <title>Exploring microbial biodiversity for novel pathways involved in the catabolism of aromatic compounds derived from lignin.</title>
        <authorList>
            <person name="Elkins J."/>
        </authorList>
    </citation>
    <scope>NUCLEOTIDE SEQUENCE [LARGE SCALE GENOMIC DNA]</scope>
    <source>
        <strain evidence="2 3">B1D3A</strain>
    </source>
</reference>
<keyword evidence="3" id="KW-1185">Reference proteome</keyword>
<dbReference type="InterPro" id="IPR002931">
    <property type="entry name" value="Transglutaminase-like"/>
</dbReference>
<dbReference type="Proteomes" id="UP001138540">
    <property type="component" value="Unassembled WGS sequence"/>
</dbReference>
<dbReference type="Pfam" id="PF08379">
    <property type="entry name" value="Bact_transglu_N"/>
    <property type="match status" value="1"/>
</dbReference>
<feature type="domain" description="Transglutaminase-like" evidence="1">
    <location>
        <begin position="176"/>
        <end position="247"/>
    </location>
</feature>
<evidence type="ECO:0000313" key="3">
    <source>
        <dbReference type="Proteomes" id="UP001138540"/>
    </source>
</evidence>
<gene>
    <name evidence="2" type="ORF">HNP60_000094</name>
</gene>
<protein>
    <submittedName>
        <fullName evidence="2">Transglutaminase-like putative cysteine protease</fullName>
    </submittedName>
</protein>
<dbReference type="EMBL" id="JACHKA010000001">
    <property type="protein sequence ID" value="MBB5984120.1"/>
    <property type="molecule type" value="Genomic_DNA"/>
</dbReference>
<dbReference type="InterPro" id="IPR013589">
    <property type="entry name" value="Bac_transglu_N"/>
</dbReference>
<dbReference type="PANTHER" id="PTHR33490:SF7">
    <property type="entry name" value="BLR2979 PROTEIN"/>
    <property type="match status" value="1"/>
</dbReference>
<comment type="caution">
    <text evidence="2">The sequence shown here is derived from an EMBL/GenBank/DDBJ whole genome shotgun (WGS) entry which is preliminary data.</text>
</comment>
<dbReference type="Gene3D" id="3.10.620.30">
    <property type="match status" value="1"/>
</dbReference>
<dbReference type="SUPFAM" id="SSF54001">
    <property type="entry name" value="Cysteine proteinases"/>
    <property type="match status" value="1"/>
</dbReference>
<evidence type="ECO:0000259" key="1">
    <source>
        <dbReference type="SMART" id="SM00460"/>
    </source>
</evidence>
<name>A0ABR6NA26_9SPHN</name>
<evidence type="ECO:0000313" key="2">
    <source>
        <dbReference type="EMBL" id="MBB5984120.1"/>
    </source>
</evidence>
<organism evidence="2 3">
    <name type="scientific">Sphingobium lignivorans</name>
    <dbReference type="NCBI Taxonomy" id="2735886"/>
    <lineage>
        <taxon>Bacteria</taxon>
        <taxon>Pseudomonadati</taxon>
        <taxon>Pseudomonadota</taxon>
        <taxon>Alphaproteobacteria</taxon>
        <taxon>Sphingomonadales</taxon>
        <taxon>Sphingomonadaceae</taxon>
        <taxon>Sphingobium</taxon>
    </lineage>
</organism>